<keyword evidence="4 6" id="KW-0067">ATP-binding</keyword>
<dbReference type="SMART" id="SM00382">
    <property type="entry name" value="AAA"/>
    <property type="match status" value="1"/>
</dbReference>
<evidence type="ECO:0000256" key="1">
    <source>
        <dbReference type="ARBA" id="ARBA00005417"/>
    </source>
</evidence>
<dbReference type="GO" id="GO:0098796">
    <property type="term" value="C:membrane protein complex"/>
    <property type="evidence" value="ECO:0007669"/>
    <property type="project" value="UniProtKB-ARBA"/>
</dbReference>
<evidence type="ECO:0000256" key="4">
    <source>
        <dbReference type="ARBA" id="ARBA00022840"/>
    </source>
</evidence>
<dbReference type="SUPFAM" id="SSF52540">
    <property type="entry name" value="P-loop containing nucleoside triphosphate hydrolases"/>
    <property type="match status" value="1"/>
</dbReference>
<evidence type="ECO:0000256" key="3">
    <source>
        <dbReference type="ARBA" id="ARBA00022741"/>
    </source>
</evidence>
<keyword evidence="3" id="KW-0547">Nucleotide-binding</keyword>
<feature type="domain" description="ABC transporter" evidence="5">
    <location>
        <begin position="266"/>
        <end position="496"/>
    </location>
</feature>
<evidence type="ECO:0000313" key="7">
    <source>
        <dbReference type="Proteomes" id="UP000018735"/>
    </source>
</evidence>
<dbReference type="GO" id="GO:0005524">
    <property type="term" value="F:ATP binding"/>
    <property type="evidence" value="ECO:0007669"/>
    <property type="project" value="UniProtKB-KW"/>
</dbReference>
<dbReference type="CDD" id="cd03255">
    <property type="entry name" value="ABC_MJ0796_LolCDE_FtsE"/>
    <property type="match status" value="1"/>
</dbReference>
<dbReference type="FunFam" id="3.40.50.300:FF:000032">
    <property type="entry name" value="Export ABC transporter ATP-binding protein"/>
    <property type="match status" value="1"/>
</dbReference>
<dbReference type="Proteomes" id="UP000018735">
    <property type="component" value="Chromosome"/>
</dbReference>
<evidence type="ECO:0000256" key="2">
    <source>
        <dbReference type="ARBA" id="ARBA00022448"/>
    </source>
</evidence>
<dbReference type="RefSeq" id="WP_011883639.1">
    <property type="nucleotide sequence ID" value="NC_023030.2"/>
</dbReference>
<dbReference type="Pfam" id="PF00005">
    <property type="entry name" value="ABC_tran"/>
    <property type="match status" value="1"/>
</dbReference>
<dbReference type="PANTHER" id="PTHR42798:SF2">
    <property type="entry name" value="ABC TRANSPORTER ATP-BINDING PROTEIN MG467-RELATED"/>
    <property type="match status" value="1"/>
</dbReference>
<proteinExistence type="inferred from homology"/>
<dbReference type="GO" id="GO:0022857">
    <property type="term" value="F:transmembrane transporter activity"/>
    <property type="evidence" value="ECO:0007669"/>
    <property type="project" value="UniProtKB-ARBA"/>
</dbReference>
<dbReference type="HOGENOM" id="CLU_042396_0_0_14"/>
<dbReference type="KEGG" id="mgz:GCW_00115"/>
<dbReference type="EMBL" id="CP006916">
    <property type="protein sequence ID" value="AHB99350.1"/>
    <property type="molecule type" value="Genomic_DNA"/>
</dbReference>
<organism evidence="6 7">
    <name type="scientific">Mycoplasmoides gallisepticum S6</name>
    <dbReference type="NCBI Taxonomy" id="1006581"/>
    <lineage>
        <taxon>Bacteria</taxon>
        <taxon>Bacillati</taxon>
        <taxon>Mycoplasmatota</taxon>
        <taxon>Mycoplasmoidales</taxon>
        <taxon>Mycoplasmoidaceae</taxon>
        <taxon>Mycoplasmoides</taxon>
    </lineage>
</organism>
<dbReference type="Gene3D" id="3.40.50.300">
    <property type="entry name" value="P-loop containing nucleotide triphosphate hydrolases"/>
    <property type="match status" value="1"/>
</dbReference>
<evidence type="ECO:0000259" key="5">
    <source>
        <dbReference type="PROSITE" id="PS50893"/>
    </source>
</evidence>
<dbReference type="eggNOG" id="COG1136">
    <property type="taxonomic scope" value="Bacteria"/>
</dbReference>
<name>A0A0F6CJS8_MYCGL</name>
<accession>A0A0F6CJS8</accession>
<reference evidence="6 7" key="1">
    <citation type="journal article" date="2011" name="PLoS ONE">
        <title>Core proteome of the minimal cell: comparative proteomics of three mollicute species.</title>
        <authorList>
            <person name="Fisunov G.Y."/>
            <person name="Alexeev D.G."/>
            <person name="Bazaleev N.A."/>
            <person name="Ladygina V.G."/>
            <person name="Galyamina M.A."/>
            <person name="Kondratov I.G."/>
            <person name="Zhukova N.A."/>
            <person name="Serebryakova M.V."/>
            <person name="Demina I.A."/>
            <person name="Govorun V.M."/>
        </authorList>
    </citation>
    <scope>NUCLEOTIDE SEQUENCE [LARGE SCALE GENOMIC DNA]</scope>
    <source>
        <strain evidence="6 7">S6</strain>
    </source>
</reference>
<dbReference type="GO" id="GO:0016887">
    <property type="term" value="F:ATP hydrolysis activity"/>
    <property type="evidence" value="ECO:0007669"/>
    <property type="project" value="InterPro"/>
</dbReference>
<dbReference type="InterPro" id="IPR017911">
    <property type="entry name" value="MacB-like_ATP-bd"/>
</dbReference>
<comment type="similarity">
    <text evidence="1">Belongs to the ABC transporter superfamily.</text>
</comment>
<keyword evidence="2" id="KW-0813">Transport</keyword>
<dbReference type="InterPro" id="IPR027417">
    <property type="entry name" value="P-loop_NTPase"/>
</dbReference>
<dbReference type="InterPro" id="IPR003439">
    <property type="entry name" value="ABC_transporter-like_ATP-bd"/>
</dbReference>
<evidence type="ECO:0000313" key="6">
    <source>
        <dbReference type="EMBL" id="AHB99350.1"/>
    </source>
</evidence>
<sequence length="499" mass="57759">MMMSNFQLTKQIEEVKIANELDYLSLDWDQPAVYFVDNFGDFNNIYNSYIGNVIYYMRQKTEAVSLLRPNFRIQVNNFCNNLLYLKQTLDNTYGKMFASENYQTKQKQYLVKKFIDHVNELSNRLIYHINDFIFELKQKKRPVERKLSVRTAQEYEVILNQESAAIIDYFKKLENNISDDSYLDPSWLKKTEVSIKQREDKIKDFFKVLHLKNFARVKLSNIYKKIDKFKQNLETAFWNLEVSKVEILNKPHKIRQTNPIRPDFVIDLRNVTKYYSNGVTTTKVLKNVNLQIPWGEFVVILGPSGSGKTTLLNIISGMDRASSGITFVANKNLIGFSDTQLTKFRQENIGYIFQQYGLLPNLNVKENIEVGAFLQRDASKRKDIDELLKNIGMYEQRNKLPTELSGGQQQRVSIARAIAKNPTVIFGDEPTGALDGEMTQVVLEEFVQINKKNKTTLIIVTHNPLIADIATMVIRVGDGTIKSITRNENPKSVKEIHWG</sequence>
<protein>
    <submittedName>
        <fullName evidence="6">ABC transporter ATP-binding protein</fullName>
    </submittedName>
</protein>
<dbReference type="AlphaFoldDB" id="A0A0F6CJS8"/>
<dbReference type="InterPro" id="IPR017871">
    <property type="entry name" value="ABC_transporter-like_CS"/>
</dbReference>
<gene>
    <name evidence="6" type="ORF">GCW_00115</name>
</gene>
<dbReference type="PANTHER" id="PTHR42798">
    <property type="entry name" value="LIPOPROTEIN-RELEASING SYSTEM ATP-BINDING PROTEIN LOLD"/>
    <property type="match status" value="1"/>
</dbReference>
<dbReference type="PROSITE" id="PS00211">
    <property type="entry name" value="ABC_TRANSPORTER_1"/>
    <property type="match status" value="1"/>
</dbReference>
<dbReference type="PROSITE" id="PS50893">
    <property type="entry name" value="ABC_TRANSPORTER_2"/>
    <property type="match status" value="1"/>
</dbReference>
<dbReference type="InterPro" id="IPR003593">
    <property type="entry name" value="AAA+_ATPase"/>
</dbReference>